<feature type="compositionally biased region" description="Basic residues" evidence="1">
    <location>
        <begin position="17"/>
        <end position="36"/>
    </location>
</feature>
<protein>
    <submittedName>
        <fullName evidence="2">Uncharacterized protein</fullName>
    </submittedName>
</protein>
<feature type="non-terminal residue" evidence="2">
    <location>
        <position position="68"/>
    </location>
</feature>
<dbReference type="EMBL" id="CADCVS010000366">
    <property type="protein sequence ID" value="CAA9517550.1"/>
    <property type="molecule type" value="Genomic_DNA"/>
</dbReference>
<gene>
    <name evidence="2" type="ORF">AVDCRST_MAG30-2855</name>
</gene>
<feature type="compositionally biased region" description="Low complexity" evidence="1">
    <location>
        <begin position="37"/>
        <end position="49"/>
    </location>
</feature>
<reference evidence="2" key="1">
    <citation type="submission" date="2020-02" db="EMBL/GenBank/DDBJ databases">
        <authorList>
            <person name="Meier V. D."/>
        </authorList>
    </citation>
    <scope>NUCLEOTIDE SEQUENCE</scope>
    <source>
        <strain evidence="2">AVDCRST_MAG30</strain>
    </source>
</reference>
<feature type="region of interest" description="Disordered" evidence="1">
    <location>
        <begin position="1"/>
        <end position="68"/>
    </location>
</feature>
<dbReference type="AlphaFoldDB" id="A0A6J4TAC1"/>
<feature type="non-terminal residue" evidence="2">
    <location>
        <position position="1"/>
    </location>
</feature>
<name>A0A6J4TAC1_9ACTN</name>
<feature type="compositionally biased region" description="Low complexity" evidence="1">
    <location>
        <begin position="59"/>
        <end position="68"/>
    </location>
</feature>
<evidence type="ECO:0000256" key="1">
    <source>
        <dbReference type="SAM" id="MobiDB-lite"/>
    </source>
</evidence>
<evidence type="ECO:0000313" key="2">
    <source>
        <dbReference type="EMBL" id="CAA9517550.1"/>
    </source>
</evidence>
<proteinExistence type="predicted"/>
<sequence length="68" mass="7278">RLLRRPRREGSVPPQRPRPRAGGRGRPGRRRDRRRAAPGQAAPRSSRAGGAVGAGGGAALQPVARRRL</sequence>
<organism evidence="2">
    <name type="scientific">uncultured Solirubrobacteraceae bacterium</name>
    <dbReference type="NCBI Taxonomy" id="1162706"/>
    <lineage>
        <taxon>Bacteria</taxon>
        <taxon>Bacillati</taxon>
        <taxon>Actinomycetota</taxon>
        <taxon>Thermoleophilia</taxon>
        <taxon>Solirubrobacterales</taxon>
        <taxon>Solirubrobacteraceae</taxon>
        <taxon>environmental samples</taxon>
    </lineage>
</organism>
<accession>A0A6J4TAC1</accession>